<dbReference type="InterPro" id="IPR016181">
    <property type="entry name" value="Acyl_CoA_acyltransferase"/>
</dbReference>
<dbReference type="EMBL" id="CM001403">
    <property type="protein sequence ID" value="EHQ27503.1"/>
    <property type="molecule type" value="Genomic_DNA"/>
</dbReference>
<dbReference type="OrthoDB" id="1452841at2"/>
<dbReference type="PROSITE" id="PS51186">
    <property type="entry name" value="GNAT"/>
    <property type="match status" value="1"/>
</dbReference>
<dbReference type="AlphaFoldDB" id="H1YHV3"/>
<dbReference type="STRING" id="714943.Mucpa_3404"/>
<dbReference type="eggNOG" id="COG0456">
    <property type="taxonomic scope" value="Bacteria"/>
</dbReference>
<reference evidence="2" key="1">
    <citation type="submission" date="2011-09" db="EMBL/GenBank/DDBJ databases">
        <title>The permanent draft genome of Mucilaginibacter paludis DSM 18603.</title>
        <authorList>
            <consortium name="US DOE Joint Genome Institute (JGI-PGF)"/>
            <person name="Lucas S."/>
            <person name="Han J."/>
            <person name="Lapidus A."/>
            <person name="Bruce D."/>
            <person name="Goodwin L."/>
            <person name="Pitluck S."/>
            <person name="Peters L."/>
            <person name="Kyrpides N."/>
            <person name="Mavromatis K."/>
            <person name="Ivanova N."/>
            <person name="Mikhailova N."/>
            <person name="Held B."/>
            <person name="Detter J.C."/>
            <person name="Tapia R."/>
            <person name="Han C."/>
            <person name="Land M."/>
            <person name="Hauser L."/>
            <person name="Markowitz V."/>
            <person name="Cheng J.-F."/>
            <person name="Hugenholtz P."/>
            <person name="Woyke T."/>
            <person name="Wu D."/>
            <person name="Tindall B."/>
            <person name="Brambilla E."/>
            <person name="Klenk H.-P."/>
            <person name="Eisen J.A."/>
        </authorList>
    </citation>
    <scope>NUCLEOTIDE SEQUENCE [LARGE SCALE GENOMIC DNA]</scope>
    <source>
        <strain evidence="2">DSM 18603</strain>
    </source>
</reference>
<dbReference type="GO" id="GO:0016747">
    <property type="term" value="F:acyltransferase activity, transferring groups other than amino-acyl groups"/>
    <property type="evidence" value="ECO:0007669"/>
    <property type="project" value="InterPro"/>
</dbReference>
<accession>H1YHV3</accession>
<evidence type="ECO:0000313" key="2">
    <source>
        <dbReference type="EMBL" id="EHQ27503.1"/>
    </source>
</evidence>
<dbReference type="PANTHER" id="PTHR42791:SF1">
    <property type="entry name" value="N-ACETYLTRANSFERASE DOMAIN-CONTAINING PROTEIN"/>
    <property type="match status" value="1"/>
</dbReference>
<evidence type="ECO:0000313" key="3">
    <source>
        <dbReference type="Proteomes" id="UP000002774"/>
    </source>
</evidence>
<dbReference type="RefSeq" id="WP_008507974.1">
    <property type="nucleotide sequence ID" value="NZ_CM001403.1"/>
</dbReference>
<dbReference type="PANTHER" id="PTHR42791">
    <property type="entry name" value="GNAT FAMILY ACETYLTRANSFERASE"/>
    <property type="match status" value="1"/>
</dbReference>
<proteinExistence type="predicted"/>
<feature type="domain" description="N-acetyltransferase" evidence="1">
    <location>
        <begin position="38"/>
        <end position="189"/>
    </location>
</feature>
<name>H1YHV3_9SPHI</name>
<dbReference type="Pfam" id="PF00583">
    <property type="entry name" value="Acetyltransf_1"/>
    <property type="match status" value="1"/>
</dbReference>
<dbReference type="Proteomes" id="UP000002774">
    <property type="component" value="Chromosome"/>
</dbReference>
<dbReference type="CDD" id="cd04301">
    <property type="entry name" value="NAT_SF"/>
    <property type="match status" value="1"/>
</dbReference>
<protein>
    <submittedName>
        <fullName evidence="2">GCN5-related N-acetyltransferase</fullName>
    </submittedName>
</protein>
<organism evidence="2 3">
    <name type="scientific">Mucilaginibacter paludis DSM 18603</name>
    <dbReference type="NCBI Taxonomy" id="714943"/>
    <lineage>
        <taxon>Bacteria</taxon>
        <taxon>Pseudomonadati</taxon>
        <taxon>Bacteroidota</taxon>
        <taxon>Sphingobacteriia</taxon>
        <taxon>Sphingobacteriales</taxon>
        <taxon>Sphingobacteriaceae</taxon>
        <taxon>Mucilaginibacter</taxon>
    </lineage>
</organism>
<keyword evidence="3" id="KW-1185">Reference proteome</keyword>
<sequence>MICAKRTDKPLVTDLLSAAFNDNLSVNYIVRQDDKRKQRIRALMDYSFEVCYRFGKVWLSEDRKACALVLYPHQRKTDLEAILLDFKLIFKAIGLGGIKKALDRETMIKAKQPKEPMAYLWFIGVSPLYQHQGSGGRLLKQIIADAEQQDLPVYFETSTERNLPWYEQHGFTEYEKFDLSYTLYFLKHETVK</sequence>
<dbReference type="InterPro" id="IPR052523">
    <property type="entry name" value="Trichothecene_AcTrans"/>
</dbReference>
<dbReference type="SUPFAM" id="SSF55729">
    <property type="entry name" value="Acyl-CoA N-acyltransferases (Nat)"/>
    <property type="match status" value="1"/>
</dbReference>
<evidence type="ECO:0000259" key="1">
    <source>
        <dbReference type="PROSITE" id="PS51186"/>
    </source>
</evidence>
<dbReference type="Gene3D" id="3.40.630.30">
    <property type="match status" value="1"/>
</dbReference>
<dbReference type="InterPro" id="IPR000182">
    <property type="entry name" value="GNAT_dom"/>
</dbReference>
<dbReference type="HOGENOM" id="CLU_060131_7_0_10"/>
<gene>
    <name evidence="2" type="ORF">Mucpa_3404</name>
</gene>